<dbReference type="GO" id="GO:0004190">
    <property type="term" value="F:aspartic-type endopeptidase activity"/>
    <property type="evidence" value="ECO:0007669"/>
    <property type="project" value="UniProtKB-KW"/>
</dbReference>
<dbReference type="HOGENOM" id="CLU_099037_0_1_6"/>
<dbReference type="GO" id="GO:0046872">
    <property type="term" value="F:metal ion binding"/>
    <property type="evidence" value="ECO:0007669"/>
    <property type="project" value="UniProtKB-KW"/>
</dbReference>
<keyword evidence="5" id="KW-0064">Aspartyl protease</keyword>
<dbReference type="Pfam" id="PF01750">
    <property type="entry name" value="HycI"/>
    <property type="match status" value="1"/>
</dbReference>
<keyword evidence="3 8" id="KW-0645">Protease</keyword>
<dbReference type="PANTHER" id="PTHR30302">
    <property type="entry name" value="HYDROGENASE 1 MATURATION PROTEASE"/>
    <property type="match status" value="1"/>
</dbReference>
<dbReference type="FunFam" id="3.40.50.1450:FF:000002">
    <property type="entry name" value="Hydrogenase 1 maturation protease"/>
    <property type="match status" value="1"/>
</dbReference>
<keyword evidence="6" id="KW-0378">Hydrolase</keyword>
<dbReference type="RefSeq" id="WP_000852664.1">
    <property type="nucleotide sequence ID" value="NC_016856.1"/>
</dbReference>
<evidence type="ECO:0000256" key="5">
    <source>
        <dbReference type="ARBA" id="ARBA00022750"/>
    </source>
</evidence>
<evidence type="ECO:0000256" key="4">
    <source>
        <dbReference type="ARBA" id="ARBA00022723"/>
    </source>
</evidence>
<dbReference type="EMBL" id="CP001363">
    <property type="protein sequence ID" value="ACY88326.1"/>
    <property type="molecule type" value="Genomic_DNA"/>
</dbReference>
<dbReference type="SUPFAM" id="SSF53163">
    <property type="entry name" value="HybD-like"/>
    <property type="match status" value="1"/>
</dbReference>
<organism evidence="8 9">
    <name type="scientific">Salmonella typhimurium (strain 14028s / SGSC 2262)</name>
    <dbReference type="NCBI Taxonomy" id="588858"/>
    <lineage>
        <taxon>Bacteria</taxon>
        <taxon>Pseudomonadati</taxon>
        <taxon>Pseudomonadota</taxon>
        <taxon>Gammaproteobacteria</taxon>
        <taxon>Enterobacterales</taxon>
        <taxon>Enterobacteriaceae</taxon>
        <taxon>Salmonella</taxon>
    </lineage>
</organism>
<evidence type="ECO:0000313" key="8">
    <source>
        <dbReference type="EMBL" id="ACY88326.1"/>
    </source>
</evidence>
<dbReference type="CDD" id="cd06062">
    <property type="entry name" value="H2MP_MemB-H2up"/>
    <property type="match status" value="1"/>
</dbReference>
<dbReference type="KEGG" id="seo:STM14_1854"/>
<dbReference type="NCBIfam" id="TIGR00140">
    <property type="entry name" value="hupD"/>
    <property type="match status" value="1"/>
</dbReference>
<feature type="binding site" evidence="7">
    <location>
        <position position="94"/>
    </location>
    <ligand>
        <name>Ni(2+)</name>
        <dbReference type="ChEBI" id="CHEBI:49786"/>
    </ligand>
</feature>
<dbReference type="GO" id="GO:0008047">
    <property type="term" value="F:enzyme activator activity"/>
    <property type="evidence" value="ECO:0007669"/>
    <property type="project" value="InterPro"/>
</dbReference>
<feature type="binding site" evidence="7">
    <location>
        <position position="17"/>
    </location>
    <ligand>
        <name>Ni(2+)</name>
        <dbReference type="ChEBI" id="CHEBI:49786"/>
    </ligand>
</feature>
<name>A0A0F6B1E4_SALT1</name>
<dbReference type="InterPro" id="IPR004419">
    <property type="entry name" value="Pept_A31_hyd_express"/>
</dbReference>
<comment type="similarity">
    <text evidence="1">Belongs to the peptidase A31 family.</text>
</comment>
<keyword evidence="4 7" id="KW-0479">Metal-binding</keyword>
<dbReference type="InterPro" id="IPR023430">
    <property type="entry name" value="Pept_HybD-like_dom_sf"/>
</dbReference>
<evidence type="ECO:0000256" key="3">
    <source>
        <dbReference type="ARBA" id="ARBA00022670"/>
    </source>
</evidence>
<dbReference type="PATRIC" id="fig|588858.6.peg.1769"/>
<keyword evidence="2 7" id="KW-0533">Nickel</keyword>
<dbReference type="Proteomes" id="UP000002695">
    <property type="component" value="Chromosome"/>
</dbReference>
<keyword evidence="9" id="KW-1185">Reference proteome</keyword>
<dbReference type="PRINTS" id="PR00446">
    <property type="entry name" value="HYDRGNUPTAKE"/>
</dbReference>
<sequence length="202" mass="22145">MAEVTILGLGNLLWADEGFGVRAAEKLFEQYADNEKVDVVDGGTQGLALLPWLQQTEKLLIMDAIDFGMAPGSLAMFRDEQVPAYLTAKKLSLHQTSFSEVLALLQLTGGQLSEIVLIGVQPECLDDYGGSLTPQVKAQLMPAVYLAQEVLAQWGITASSAALPTERLNHYSLCMERYEDERPDAQSACRVGDIRVLQREKS</sequence>
<dbReference type="BioCyc" id="SENT588858:STM14_RS08535-MONOMER"/>
<accession>A0A0F6B1E4</accession>
<dbReference type="PANTHER" id="PTHR30302:SF9">
    <property type="entry name" value="HYDROGENASE 1 MATURATION PROTEASE"/>
    <property type="match status" value="1"/>
</dbReference>
<dbReference type="GO" id="GO:0016485">
    <property type="term" value="P:protein processing"/>
    <property type="evidence" value="ECO:0007669"/>
    <property type="project" value="InterPro"/>
</dbReference>
<gene>
    <name evidence="8" type="ordered locus">STM14_1854</name>
</gene>
<evidence type="ECO:0000256" key="2">
    <source>
        <dbReference type="ARBA" id="ARBA00022596"/>
    </source>
</evidence>
<proteinExistence type="inferred from homology"/>
<dbReference type="Gene3D" id="3.40.50.1450">
    <property type="entry name" value="HybD-like"/>
    <property type="match status" value="1"/>
</dbReference>
<reference evidence="8 9" key="1">
    <citation type="journal article" date="2010" name="J. Bacteriol.">
        <title>Short-term signatures of evolutionary change in the Salmonella enterica serovar typhimurium 14028 genome.</title>
        <authorList>
            <person name="Jarvik T."/>
            <person name="Smillie C."/>
            <person name="Groisman E.A."/>
            <person name="Ochman H."/>
        </authorList>
    </citation>
    <scope>NUCLEOTIDE SEQUENCE [LARGE SCALE GENOMIC DNA]</scope>
    <source>
        <strain evidence="9">14028s / SGSC 2262</strain>
    </source>
</reference>
<dbReference type="NCBIfam" id="TIGR00072">
    <property type="entry name" value="hydrog_prot"/>
    <property type="match status" value="1"/>
</dbReference>
<evidence type="ECO:0000256" key="7">
    <source>
        <dbReference type="PIRSR" id="PIRSR604419-1"/>
    </source>
</evidence>
<evidence type="ECO:0000256" key="1">
    <source>
        <dbReference type="ARBA" id="ARBA00006814"/>
    </source>
</evidence>
<feature type="binding site" evidence="7">
    <location>
        <position position="63"/>
    </location>
    <ligand>
        <name>Ni(2+)</name>
        <dbReference type="ChEBI" id="CHEBI:49786"/>
    </ligand>
</feature>
<dbReference type="AlphaFoldDB" id="A0A0F6B1E4"/>
<protein>
    <submittedName>
        <fullName evidence="8">Hydrogenase maturation protease</fullName>
    </submittedName>
</protein>
<dbReference type="InterPro" id="IPR000671">
    <property type="entry name" value="Peptidase_A31"/>
</dbReference>
<evidence type="ECO:0000256" key="6">
    <source>
        <dbReference type="ARBA" id="ARBA00022801"/>
    </source>
</evidence>
<evidence type="ECO:0000313" key="9">
    <source>
        <dbReference type="Proteomes" id="UP000002695"/>
    </source>
</evidence>